<dbReference type="GO" id="GO:0008270">
    <property type="term" value="F:zinc ion binding"/>
    <property type="evidence" value="ECO:0007669"/>
    <property type="project" value="InterPro"/>
</dbReference>
<dbReference type="GeneID" id="25797222"/>
<dbReference type="OMA" id="VMACHIR"/>
<gene>
    <name evidence="3" type="ORF">TRIVIDRAFT_69287</name>
</gene>
<dbReference type="PROSITE" id="PS00463">
    <property type="entry name" value="ZN2_CY6_FUNGAL_1"/>
    <property type="match status" value="1"/>
</dbReference>
<proteinExistence type="predicted"/>
<dbReference type="EMBL" id="ABDF02000084">
    <property type="protein sequence ID" value="EHK19290.1"/>
    <property type="molecule type" value="Genomic_DNA"/>
</dbReference>
<dbReference type="InterPro" id="IPR001138">
    <property type="entry name" value="Zn2Cys6_DnaBD"/>
</dbReference>
<reference evidence="3 4" key="1">
    <citation type="journal article" date="2011" name="Genome Biol.">
        <title>Comparative genome sequence analysis underscores mycoparasitism as the ancestral life style of Trichoderma.</title>
        <authorList>
            <person name="Kubicek C.P."/>
            <person name="Herrera-Estrella A."/>
            <person name="Seidl-Seiboth V."/>
            <person name="Martinez D.A."/>
            <person name="Druzhinina I.S."/>
            <person name="Thon M."/>
            <person name="Zeilinger S."/>
            <person name="Casas-Flores S."/>
            <person name="Horwitz B.A."/>
            <person name="Mukherjee P.K."/>
            <person name="Mukherjee M."/>
            <person name="Kredics L."/>
            <person name="Alcaraz L.D."/>
            <person name="Aerts A."/>
            <person name="Antal Z."/>
            <person name="Atanasova L."/>
            <person name="Cervantes-Badillo M.G."/>
            <person name="Challacombe J."/>
            <person name="Chertkov O."/>
            <person name="McCluskey K."/>
            <person name="Coulpier F."/>
            <person name="Deshpande N."/>
            <person name="von Doehren H."/>
            <person name="Ebbole D.J."/>
            <person name="Esquivel-Naranjo E.U."/>
            <person name="Fekete E."/>
            <person name="Flipphi M."/>
            <person name="Glaser F."/>
            <person name="Gomez-Rodriguez E.Y."/>
            <person name="Gruber S."/>
            <person name="Han C."/>
            <person name="Henrissat B."/>
            <person name="Hermosa R."/>
            <person name="Hernandez-Onate M."/>
            <person name="Karaffa L."/>
            <person name="Kosti I."/>
            <person name="Le Crom S."/>
            <person name="Lindquist E."/>
            <person name="Lucas S."/>
            <person name="Luebeck M."/>
            <person name="Luebeck P.S."/>
            <person name="Margeot A."/>
            <person name="Metz B."/>
            <person name="Misra M."/>
            <person name="Nevalainen H."/>
            <person name="Omann M."/>
            <person name="Packer N."/>
            <person name="Perrone G."/>
            <person name="Uresti-Rivera E.E."/>
            <person name="Salamov A."/>
            <person name="Schmoll M."/>
            <person name="Seiboth B."/>
            <person name="Shapiro H."/>
            <person name="Sukno S."/>
            <person name="Tamayo-Ramos J.A."/>
            <person name="Tisch D."/>
            <person name="Wiest A."/>
            <person name="Wilkinson H.H."/>
            <person name="Zhang M."/>
            <person name="Coutinho P.M."/>
            <person name="Kenerley C.M."/>
            <person name="Monte E."/>
            <person name="Baker S.E."/>
            <person name="Grigoriev I.V."/>
        </authorList>
    </citation>
    <scope>NUCLEOTIDE SEQUENCE [LARGE SCALE GENOMIC DNA]</scope>
    <source>
        <strain evidence="4">Gv29-8 / FGSC 10586</strain>
    </source>
</reference>
<evidence type="ECO:0000313" key="4">
    <source>
        <dbReference type="Proteomes" id="UP000007115"/>
    </source>
</evidence>
<dbReference type="InParanoid" id="G9N2I0"/>
<keyword evidence="4" id="KW-1185">Reference proteome</keyword>
<evidence type="ECO:0000259" key="2">
    <source>
        <dbReference type="PROSITE" id="PS50048"/>
    </source>
</evidence>
<dbReference type="STRING" id="413071.G9N2I0"/>
<dbReference type="HOGENOM" id="CLU_065605_0_0_1"/>
<dbReference type="AlphaFoldDB" id="G9N2I0"/>
<dbReference type="eggNOG" id="ENOG502SX45">
    <property type="taxonomic scope" value="Eukaryota"/>
</dbReference>
<accession>G9N2I0</accession>
<dbReference type="Proteomes" id="UP000007115">
    <property type="component" value="Unassembled WGS sequence"/>
</dbReference>
<dbReference type="CDD" id="cd00067">
    <property type="entry name" value="GAL4"/>
    <property type="match status" value="1"/>
</dbReference>
<evidence type="ECO:0000313" key="3">
    <source>
        <dbReference type="EMBL" id="EHK19290.1"/>
    </source>
</evidence>
<dbReference type="SUPFAM" id="SSF57701">
    <property type="entry name" value="Zn2/Cys6 DNA-binding domain"/>
    <property type="match status" value="1"/>
</dbReference>
<keyword evidence="1" id="KW-0539">Nucleus</keyword>
<feature type="domain" description="Zn(2)-C6 fungal-type" evidence="2">
    <location>
        <begin position="6"/>
        <end position="38"/>
    </location>
</feature>
<dbReference type="OrthoDB" id="2574141at2759"/>
<dbReference type="InterPro" id="IPR036864">
    <property type="entry name" value="Zn2-C6_fun-type_DNA-bd_sf"/>
</dbReference>
<dbReference type="GO" id="GO:0000981">
    <property type="term" value="F:DNA-binding transcription factor activity, RNA polymerase II-specific"/>
    <property type="evidence" value="ECO:0007669"/>
    <property type="project" value="InterPro"/>
</dbReference>
<dbReference type="Gene3D" id="4.10.240.10">
    <property type="entry name" value="Zn(2)-C6 fungal-type DNA-binding domain"/>
    <property type="match status" value="1"/>
</dbReference>
<dbReference type="Pfam" id="PF00172">
    <property type="entry name" value="Zn_clus"/>
    <property type="match status" value="1"/>
</dbReference>
<sequence>MDLRQACDRCHDKKLRCPRPPGSLCCSRCTKANVTCVFSPPTRPFRYPLNHSHNGFDWPDLIVLDQQQGHQTPSQAFETPSQSISERLAALLSALDRMMQAIPSSLDMHHVPRQHLREYADNVGGNFDLQSTLDGILHLAQDLASLYPEAASAAINKRITAPESDAICTVPDCIHQDRTSLHTTPLPKIDHAPLNLVMACHIRLLDIMDTLSEHGRMCAFMVATLPPDYDPKFAVPEIRVGSFIAPTNTAASMLLSVLLELQRVLVTRIKDVAAIINQVKDDPRAAREARAISLQCEILQERAESTLGELSRFRDGLVSARLVS</sequence>
<protein>
    <recommendedName>
        <fullName evidence="2">Zn(2)-C6 fungal-type domain-containing protein</fullName>
    </recommendedName>
</protein>
<comment type="caution">
    <text evidence="3">The sequence shown here is derived from an EMBL/GenBank/DDBJ whole genome shotgun (WGS) entry which is preliminary data.</text>
</comment>
<dbReference type="SMART" id="SM00066">
    <property type="entry name" value="GAL4"/>
    <property type="match status" value="1"/>
</dbReference>
<dbReference type="VEuPathDB" id="FungiDB:TRIVIDRAFT_69287"/>
<dbReference type="PROSITE" id="PS50048">
    <property type="entry name" value="ZN2_CY6_FUNGAL_2"/>
    <property type="match status" value="1"/>
</dbReference>
<dbReference type="RefSeq" id="XP_013953487.1">
    <property type="nucleotide sequence ID" value="XM_014098012.1"/>
</dbReference>
<organism evidence="3 4">
    <name type="scientific">Hypocrea virens (strain Gv29-8 / FGSC 10586)</name>
    <name type="common">Gliocladium virens</name>
    <name type="synonym">Trichoderma virens</name>
    <dbReference type="NCBI Taxonomy" id="413071"/>
    <lineage>
        <taxon>Eukaryota</taxon>
        <taxon>Fungi</taxon>
        <taxon>Dikarya</taxon>
        <taxon>Ascomycota</taxon>
        <taxon>Pezizomycotina</taxon>
        <taxon>Sordariomycetes</taxon>
        <taxon>Hypocreomycetidae</taxon>
        <taxon>Hypocreales</taxon>
        <taxon>Hypocreaceae</taxon>
        <taxon>Trichoderma</taxon>
    </lineage>
</organism>
<evidence type="ECO:0000256" key="1">
    <source>
        <dbReference type="ARBA" id="ARBA00023242"/>
    </source>
</evidence>
<name>G9N2I0_HYPVG</name>